<reference evidence="2" key="1">
    <citation type="journal article" date="2020" name="J Insects Food Feed">
        <title>The yellow mealworm (Tenebrio molitor) genome: a resource for the emerging insects as food and feed industry.</title>
        <authorList>
            <person name="Eriksson T."/>
            <person name="Andere A."/>
            <person name="Kelstrup H."/>
            <person name="Emery V."/>
            <person name="Picard C."/>
        </authorList>
    </citation>
    <scope>NUCLEOTIDE SEQUENCE</scope>
    <source>
        <strain evidence="2">Stoneville</strain>
        <tissue evidence="2">Whole head</tissue>
    </source>
</reference>
<reference evidence="2" key="2">
    <citation type="submission" date="2021-08" db="EMBL/GenBank/DDBJ databases">
        <authorList>
            <person name="Eriksson T."/>
        </authorList>
    </citation>
    <scope>NUCLEOTIDE SEQUENCE</scope>
    <source>
        <strain evidence="2">Stoneville</strain>
        <tissue evidence="2">Whole head</tissue>
    </source>
</reference>
<organism evidence="2 3">
    <name type="scientific">Tenebrio molitor</name>
    <name type="common">Yellow mealworm beetle</name>
    <dbReference type="NCBI Taxonomy" id="7067"/>
    <lineage>
        <taxon>Eukaryota</taxon>
        <taxon>Metazoa</taxon>
        <taxon>Ecdysozoa</taxon>
        <taxon>Arthropoda</taxon>
        <taxon>Hexapoda</taxon>
        <taxon>Insecta</taxon>
        <taxon>Pterygota</taxon>
        <taxon>Neoptera</taxon>
        <taxon>Endopterygota</taxon>
        <taxon>Coleoptera</taxon>
        <taxon>Polyphaga</taxon>
        <taxon>Cucujiformia</taxon>
        <taxon>Tenebrionidae</taxon>
        <taxon>Tenebrio</taxon>
    </lineage>
</organism>
<gene>
    <name evidence="2" type="ORF">GEV33_009507</name>
</gene>
<evidence type="ECO:0000256" key="1">
    <source>
        <dbReference type="SAM" id="Phobius"/>
    </source>
</evidence>
<keyword evidence="1" id="KW-0472">Membrane</keyword>
<dbReference type="AlphaFoldDB" id="A0A8J6HF75"/>
<dbReference type="Proteomes" id="UP000719412">
    <property type="component" value="Unassembled WGS sequence"/>
</dbReference>
<dbReference type="EMBL" id="JABDTM020025428">
    <property type="protein sequence ID" value="KAH0813282.1"/>
    <property type="molecule type" value="Genomic_DNA"/>
</dbReference>
<sequence>MVNGVVGGAVVEVDRRESESKGCNVFYPFGLAPPGVDTYVLWCVDRGRHSTPPSVAAFSRRCEVERRDGCIVRGRSHESRLRISLAGVCEVVRALVVDEAEGHAEPACAKWPCLLRDGGTCRTRRCSELPRLMRRRLRRCCCDSAIRSDLASAMDWIPACGEDEGVWSRCTQRGARGRRHSLMSASMWVAVDVPRRWLLGLVSTWLVPNVLASALLVPFVMASALLVLHVLASALLVLNVLASGLLVLNVLASALLEPFVMASAWLVLIVVASACSAVCDERWRFVWWRLASCLLRFGDPGTPLPTHRNVGFTATMRARGRVEAVSSGRTCWFALRRPVPLSDVVLNLWGARGADCLLRIVGGHKFVELLPRDLPERRGWKLLPRGLPDRRGHQLWSALLVRNE</sequence>
<comment type="caution">
    <text evidence="2">The sequence shown here is derived from an EMBL/GenBank/DDBJ whole genome shotgun (WGS) entry which is preliminary data.</text>
</comment>
<protein>
    <submittedName>
        <fullName evidence="2">Uncharacterized protein</fullName>
    </submittedName>
</protein>
<keyword evidence="1" id="KW-0812">Transmembrane</keyword>
<feature type="transmembrane region" description="Helical" evidence="1">
    <location>
        <begin position="259"/>
        <end position="279"/>
    </location>
</feature>
<keyword evidence="3" id="KW-1185">Reference proteome</keyword>
<feature type="transmembrane region" description="Helical" evidence="1">
    <location>
        <begin position="224"/>
        <end position="247"/>
    </location>
</feature>
<proteinExistence type="predicted"/>
<accession>A0A8J6HF75</accession>
<keyword evidence="1" id="KW-1133">Transmembrane helix</keyword>
<evidence type="ECO:0000313" key="3">
    <source>
        <dbReference type="Proteomes" id="UP000719412"/>
    </source>
</evidence>
<evidence type="ECO:0000313" key="2">
    <source>
        <dbReference type="EMBL" id="KAH0813282.1"/>
    </source>
</evidence>
<feature type="transmembrane region" description="Helical" evidence="1">
    <location>
        <begin position="197"/>
        <end position="217"/>
    </location>
</feature>
<name>A0A8J6HF75_TENMO</name>